<evidence type="ECO:0000256" key="5">
    <source>
        <dbReference type="ARBA" id="ARBA00022727"/>
    </source>
</evidence>
<keyword evidence="7 11" id="KW-0418">Kinase</keyword>
<dbReference type="RefSeq" id="WP_339890155.1">
    <property type="nucleotide sequence ID" value="NZ_CAXBCE010000002.1"/>
</dbReference>
<keyword evidence="4 11" id="KW-0808">Transferase</keyword>
<protein>
    <recommendedName>
        <fullName evidence="3 11">Thymidylate kinase</fullName>
        <ecNumber evidence="2 11">2.7.4.9</ecNumber>
    </recommendedName>
    <alternativeName>
        <fullName evidence="9 11">dTMP kinase</fullName>
    </alternativeName>
</protein>
<dbReference type="EC" id="2.7.4.9" evidence="2 11"/>
<organism evidence="13 14">
    <name type="scientific">Neptuniibacter pectenicola</name>
    <dbReference type="NCBI Taxonomy" id="1806669"/>
    <lineage>
        <taxon>Bacteria</taxon>
        <taxon>Pseudomonadati</taxon>
        <taxon>Pseudomonadota</taxon>
        <taxon>Gammaproteobacteria</taxon>
        <taxon>Oceanospirillales</taxon>
        <taxon>Oceanospirillaceae</taxon>
        <taxon>Neptuniibacter</taxon>
    </lineage>
</organism>
<dbReference type="InterPro" id="IPR039430">
    <property type="entry name" value="Thymidylate_kin-like_dom"/>
</dbReference>
<sequence>MTTVQRGRFITVEGTEGVGKSTNIDFLCHLLHARGIDIVLTREPGGTPLAEELRELLLSPREERVSQDTELLLMFAARAQHIENVIRPALARGAWVISDRFTDATFAYQGGGRGVDEEHIRLLETLVQHGLHPDLTLLLDLDVEVGLMRASARSTPDRFEQEKVDFFSKVRQAYLQRAANEPERFAIIDASVALPDVQQQIASAVSQYLGN</sequence>
<dbReference type="CDD" id="cd01672">
    <property type="entry name" value="TMPK"/>
    <property type="match status" value="1"/>
</dbReference>
<dbReference type="GO" id="GO:0004798">
    <property type="term" value="F:dTMP kinase activity"/>
    <property type="evidence" value="ECO:0007669"/>
    <property type="project" value="UniProtKB-EC"/>
</dbReference>
<proteinExistence type="inferred from homology"/>
<dbReference type="Proteomes" id="UP001449225">
    <property type="component" value="Unassembled WGS sequence"/>
</dbReference>
<evidence type="ECO:0000256" key="1">
    <source>
        <dbReference type="ARBA" id="ARBA00009776"/>
    </source>
</evidence>
<evidence type="ECO:0000256" key="8">
    <source>
        <dbReference type="ARBA" id="ARBA00022840"/>
    </source>
</evidence>
<dbReference type="Pfam" id="PF02223">
    <property type="entry name" value="Thymidylate_kin"/>
    <property type="match status" value="1"/>
</dbReference>
<keyword evidence="8 11" id="KW-0067">ATP-binding</keyword>
<name>A0ABU9TR48_9GAMM</name>
<evidence type="ECO:0000256" key="6">
    <source>
        <dbReference type="ARBA" id="ARBA00022741"/>
    </source>
</evidence>
<evidence type="ECO:0000313" key="14">
    <source>
        <dbReference type="Proteomes" id="UP001449225"/>
    </source>
</evidence>
<dbReference type="InterPro" id="IPR018094">
    <property type="entry name" value="Thymidylate_kinase"/>
</dbReference>
<evidence type="ECO:0000256" key="10">
    <source>
        <dbReference type="ARBA" id="ARBA00048743"/>
    </source>
</evidence>
<dbReference type="HAMAP" id="MF_00165">
    <property type="entry name" value="Thymidylate_kinase"/>
    <property type="match status" value="1"/>
</dbReference>
<feature type="domain" description="Thymidylate kinase-like" evidence="12">
    <location>
        <begin position="12"/>
        <end position="201"/>
    </location>
</feature>
<gene>
    <name evidence="11 13" type="primary">tmk</name>
    <name evidence="13" type="ORF">WNY58_07270</name>
</gene>
<keyword evidence="5 11" id="KW-0545">Nucleotide biosynthesis</keyword>
<dbReference type="SUPFAM" id="SSF52540">
    <property type="entry name" value="P-loop containing nucleoside triphosphate hydrolases"/>
    <property type="match status" value="1"/>
</dbReference>
<dbReference type="Gene3D" id="3.40.50.300">
    <property type="entry name" value="P-loop containing nucleotide triphosphate hydrolases"/>
    <property type="match status" value="1"/>
</dbReference>
<dbReference type="EMBL" id="JBBMRA010000005">
    <property type="protein sequence ID" value="MEM5536188.1"/>
    <property type="molecule type" value="Genomic_DNA"/>
</dbReference>
<comment type="catalytic activity">
    <reaction evidence="10 11">
        <text>dTMP + ATP = dTDP + ADP</text>
        <dbReference type="Rhea" id="RHEA:13517"/>
        <dbReference type="ChEBI" id="CHEBI:30616"/>
        <dbReference type="ChEBI" id="CHEBI:58369"/>
        <dbReference type="ChEBI" id="CHEBI:63528"/>
        <dbReference type="ChEBI" id="CHEBI:456216"/>
        <dbReference type="EC" id="2.7.4.9"/>
    </reaction>
</comment>
<feature type="binding site" evidence="11">
    <location>
        <begin position="14"/>
        <end position="21"/>
    </location>
    <ligand>
        <name>ATP</name>
        <dbReference type="ChEBI" id="CHEBI:30616"/>
    </ligand>
</feature>
<reference evidence="13 14" key="1">
    <citation type="submission" date="2024-03" db="EMBL/GenBank/DDBJ databases">
        <title>Community enrichment and isolation of bacterial strains for fucoidan degradation.</title>
        <authorList>
            <person name="Sichert A."/>
        </authorList>
    </citation>
    <scope>NUCLEOTIDE SEQUENCE [LARGE SCALE GENOMIC DNA]</scope>
    <source>
        <strain evidence="13 14">AS76</strain>
    </source>
</reference>
<comment type="similarity">
    <text evidence="1 11">Belongs to the thymidylate kinase family.</text>
</comment>
<dbReference type="NCBIfam" id="TIGR00041">
    <property type="entry name" value="DTMP_kinase"/>
    <property type="match status" value="1"/>
</dbReference>
<comment type="caution">
    <text evidence="13">The sequence shown here is derived from an EMBL/GenBank/DDBJ whole genome shotgun (WGS) entry which is preliminary data.</text>
</comment>
<evidence type="ECO:0000313" key="13">
    <source>
        <dbReference type="EMBL" id="MEM5536188.1"/>
    </source>
</evidence>
<evidence type="ECO:0000256" key="3">
    <source>
        <dbReference type="ARBA" id="ARBA00017144"/>
    </source>
</evidence>
<keyword evidence="6 11" id="KW-0547">Nucleotide-binding</keyword>
<accession>A0ABU9TR48</accession>
<keyword evidence="14" id="KW-1185">Reference proteome</keyword>
<dbReference type="PANTHER" id="PTHR10344">
    <property type="entry name" value="THYMIDYLATE KINASE"/>
    <property type="match status" value="1"/>
</dbReference>
<evidence type="ECO:0000256" key="9">
    <source>
        <dbReference type="ARBA" id="ARBA00029962"/>
    </source>
</evidence>
<comment type="function">
    <text evidence="11">Phosphorylation of dTMP to form dTDP in both de novo and salvage pathways of dTTP synthesis.</text>
</comment>
<dbReference type="InterPro" id="IPR027417">
    <property type="entry name" value="P-loop_NTPase"/>
</dbReference>
<evidence type="ECO:0000256" key="7">
    <source>
        <dbReference type="ARBA" id="ARBA00022777"/>
    </source>
</evidence>
<dbReference type="PANTHER" id="PTHR10344:SF4">
    <property type="entry name" value="UMP-CMP KINASE 2, MITOCHONDRIAL"/>
    <property type="match status" value="1"/>
</dbReference>
<evidence type="ECO:0000256" key="2">
    <source>
        <dbReference type="ARBA" id="ARBA00012980"/>
    </source>
</evidence>
<evidence type="ECO:0000256" key="11">
    <source>
        <dbReference type="HAMAP-Rule" id="MF_00165"/>
    </source>
</evidence>
<evidence type="ECO:0000259" key="12">
    <source>
        <dbReference type="Pfam" id="PF02223"/>
    </source>
</evidence>
<evidence type="ECO:0000256" key="4">
    <source>
        <dbReference type="ARBA" id="ARBA00022679"/>
    </source>
</evidence>